<dbReference type="InterPro" id="IPR011992">
    <property type="entry name" value="EF-hand-dom_pair"/>
</dbReference>
<dbReference type="Gene3D" id="1.10.238.10">
    <property type="entry name" value="EF-hand"/>
    <property type="match status" value="1"/>
</dbReference>
<keyword evidence="1" id="KW-0479">Metal-binding</keyword>
<evidence type="ECO:0000313" key="4">
    <source>
        <dbReference type="EMBL" id="GFN96062.1"/>
    </source>
</evidence>
<dbReference type="PANTHER" id="PTHR10827">
    <property type="entry name" value="RETICULOCALBIN"/>
    <property type="match status" value="1"/>
</dbReference>
<evidence type="ECO:0000256" key="2">
    <source>
        <dbReference type="ARBA" id="ARBA00022737"/>
    </source>
</evidence>
<dbReference type="SUPFAM" id="SSF47473">
    <property type="entry name" value="EF-hand"/>
    <property type="match status" value="1"/>
</dbReference>
<gene>
    <name evidence="4" type="ORF">PoB_002256800</name>
</gene>
<dbReference type="AlphaFoldDB" id="A0AAV3ZMK6"/>
<dbReference type="EMBL" id="BLXT01002641">
    <property type="protein sequence ID" value="GFN96062.1"/>
    <property type="molecule type" value="Genomic_DNA"/>
</dbReference>
<keyword evidence="5" id="KW-1185">Reference proteome</keyword>
<evidence type="ECO:0000256" key="1">
    <source>
        <dbReference type="ARBA" id="ARBA00022723"/>
    </source>
</evidence>
<dbReference type="PROSITE" id="PS00018">
    <property type="entry name" value="EF_HAND_1"/>
    <property type="match status" value="2"/>
</dbReference>
<keyword evidence="3" id="KW-0106">Calcium</keyword>
<dbReference type="GO" id="GO:0005509">
    <property type="term" value="F:calcium ion binding"/>
    <property type="evidence" value="ECO:0007669"/>
    <property type="project" value="TreeGrafter"/>
</dbReference>
<keyword evidence="2" id="KW-0677">Repeat</keyword>
<organism evidence="4 5">
    <name type="scientific">Plakobranchus ocellatus</name>
    <dbReference type="NCBI Taxonomy" id="259542"/>
    <lineage>
        <taxon>Eukaryota</taxon>
        <taxon>Metazoa</taxon>
        <taxon>Spiralia</taxon>
        <taxon>Lophotrochozoa</taxon>
        <taxon>Mollusca</taxon>
        <taxon>Gastropoda</taxon>
        <taxon>Heterobranchia</taxon>
        <taxon>Euthyneura</taxon>
        <taxon>Panpulmonata</taxon>
        <taxon>Sacoglossa</taxon>
        <taxon>Placobranchoidea</taxon>
        <taxon>Plakobranchidae</taxon>
        <taxon>Plakobranchus</taxon>
    </lineage>
</organism>
<protein>
    <submittedName>
        <fullName evidence="4">45 kDa calcium-binding protein</fullName>
    </submittedName>
</protein>
<evidence type="ECO:0000313" key="5">
    <source>
        <dbReference type="Proteomes" id="UP000735302"/>
    </source>
</evidence>
<accession>A0AAV3ZMK6</accession>
<dbReference type="GO" id="GO:0005783">
    <property type="term" value="C:endoplasmic reticulum"/>
    <property type="evidence" value="ECO:0007669"/>
    <property type="project" value="TreeGrafter"/>
</dbReference>
<proteinExistence type="predicted"/>
<dbReference type="GO" id="GO:0017156">
    <property type="term" value="P:calcium-ion regulated exocytosis"/>
    <property type="evidence" value="ECO:0007669"/>
    <property type="project" value="TreeGrafter"/>
</dbReference>
<dbReference type="PANTHER" id="PTHR10827:SF98">
    <property type="entry name" value="45 KDA CALCIUM-BINDING PROTEIN"/>
    <property type="match status" value="1"/>
</dbReference>
<dbReference type="InterPro" id="IPR018247">
    <property type="entry name" value="EF_Hand_1_Ca_BS"/>
</dbReference>
<dbReference type="Proteomes" id="UP000735302">
    <property type="component" value="Unassembled WGS sequence"/>
</dbReference>
<sequence>MAGKTRLEAEAGETRLNTEAVETKLGSEDGETKLGAEAGECRLSAGAGETRLRAEAGETRLSAEAGEIRLVAEAGEIRLGLEAGAARLNSNGDQIITEEEFAALPPGDVENEEFRQMDLKWQTERRKEFNEIMDIDHNKKVTFEELKNYLDPTNPLQAKLEADSLISLMDDDKNDLLSMDEILKHSDLFISSKVVNFVANIHEEL</sequence>
<reference evidence="4 5" key="1">
    <citation type="journal article" date="2021" name="Elife">
        <title>Chloroplast acquisition without the gene transfer in kleptoplastic sea slugs, Plakobranchus ocellatus.</title>
        <authorList>
            <person name="Maeda T."/>
            <person name="Takahashi S."/>
            <person name="Yoshida T."/>
            <person name="Shimamura S."/>
            <person name="Takaki Y."/>
            <person name="Nagai Y."/>
            <person name="Toyoda A."/>
            <person name="Suzuki Y."/>
            <person name="Arimoto A."/>
            <person name="Ishii H."/>
            <person name="Satoh N."/>
            <person name="Nishiyama T."/>
            <person name="Hasebe M."/>
            <person name="Maruyama T."/>
            <person name="Minagawa J."/>
            <person name="Obokata J."/>
            <person name="Shigenobu S."/>
        </authorList>
    </citation>
    <scope>NUCLEOTIDE SEQUENCE [LARGE SCALE GENOMIC DNA]</scope>
</reference>
<evidence type="ECO:0000256" key="3">
    <source>
        <dbReference type="ARBA" id="ARBA00022837"/>
    </source>
</evidence>
<name>A0AAV3ZMK6_9GAST</name>
<comment type="caution">
    <text evidence="4">The sequence shown here is derived from an EMBL/GenBank/DDBJ whole genome shotgun (WGS) entry which is preliminary data.</text>
</comment>